<evidence type="ECO:0008006" key="2">
    <source>
        <dbReference type="Google" id="ProtNLM"/>
    </source>
</evidence>
<dbReference type="InterPro" id="IPR050238">
    <property type="entry name" value="DNA_Rep/Repair_Clamp_Loader"/>
</dbReference>
<dbReference type="AlphaFoldDB" id="X0XF56"/>
<dbReference type="GO" id="GO:0006261">
    <property type="term" value="P:DNA-templated DNA replication"/>
    <property type="evidence" value="ECO:0007669"/>
    <property type="project" value="TreeGrafter"/>
</dbReference>
<dbReference type="PANTHER" id="PTHR11669:SF8">
    <property type="entry name" value="DNA POLYMERASE III SUBUNIT DELTA"/>
    <property type="match status" value="1"/>
</dbReference>
<reference evidence="1" key="1">
    <citation type="journal article" date="2014" name="Front. Microbiol.">
        <title>High frequency of phylogenetically diverse reductive dehalogenase-homologous genes in deep subseafloor sedimentary metagenomes.</title>
        <authorList>
            <person name="Kawai M."/>
            <person name="Futagami T."/>
            <person name="Toyoda A."/>
            <person name="Takaki Y."/>
            <person name="Nishi S."/>
            <person name="Hori S."/>
            <person name="Arai W."/>
            <person name="Tsubouchi T."/>
            <person name="Morono Y."/>
            <person name="Uchiyama I."/>
            <person name="Ito T."/>
            <person name="Fujiyama A."/>
            <person name="Inagaki F."/>
            <person name="Takami H."/>
        </authorList>
    </citation>
    <scope>NUCLEOTIDE SEQUENCE</scope>
    <source>
        <strain evidence="1">Expedition CK06-06</strain>
    </source>
</reference>
<comment type="caution">
    <text evidence="1">The sequence shown here is derived from an EMBL/GenBank/DDBJ whole genome shotgun (WGS) entry which is preliminary data.</text>
</comment>
<gene>
    <name evidence="1" type="ORF">S01H1_62638</name>
</gene>
<evidence type="ECO:0000313" key="1">
    <source>
        <dbReference type="EMBL" id="GAG41750.1"/>
    </source>
</evidence>
<organism evidence="1">
    <name type="scientific">marine sediment metagenome</name>
    <dbReference type="NCBI Taxonomy" id="412755"/>
    <lineage>
        <taxon>unclassified sequences</taxon>
        <taxon>metagenomes</taxon>
        <taxon>ecological metagenomes</taxon>
    </lineage>
</organism>
<sequence>FDTIVGQDVVKRFLLHAHAQGKLPQALLFTGPDGVGKRSLLFALAKLLVTRDLEPGSAAAERAVGKVARGTHPDVLIVEPRSASGQILKDQVEEMHDRAYYAPLESSRRVILINPVDAMNLTAANNLLKLLEEPPPALYLLLECRQIHRTLTTIRSRCALVRCPPVEFEPLQEWLMDKTGCPRRRAETAARLSSGRPGIALALLSGEDEERRRRISGELDYFHNEGYPSIFRVARNLLDMAGGTDEAQSALLL</sequence>
<proteinExistence type="predicted"/>
<protein>
    <recommendedName>
        <fullName evidence="2">DNA polymerase III subunit delta</fullName>
    </recommendedName>
</protein>
<accession>X0XF56</accession>
<dbReference type="SUPFAM" id="SSF52540">
    <property type="entry name" value="P-loop containing nucleoside triphosphate hydrolases"/>
    <property type="match status" value="1"/>
</dbReference>
<dbReference type="EMBL" id="BARS01041157">
    <property type="protein sequence ID" value="GAG41750.1"/>
    <property type="molecule type" value="Genomic_DNA"/>
</dbReference>
<dbReference type="PANTHER" id="PTHR11669">
    <property type="entry name" value="REPLICATION FACTOR C / DNA POLYMERASE III GAMMA-TAU SUBUNIT"/>
    <property type="match status" value="1"/>
</dbReference>
<feature type="non-terminal residue" evidence="1">
    <location>
        <position position="253"/>
    </location>
</feature>
<feature type="non-terminal residue" evidence="1">
    <location>
        <position position="1"/>
    </location>
</feature>
<dbReference type="Pfam" id="PF13177">
    <property type="entry name" value="DNA_pol3_delta2"/>
    <property type="match status" value="1"/>
</dbReference>
<dbReference type="InterPro" id="IPR027417">
    <property type="entry name" value="P-loop_NTPase"/>
</dbReference>
<dbReference type="Gene3D" id="3.40.50.300">
    <property type="entry name" value="P-loop containing nucleotide triphosphate hydrolases"/>
    <property type="match status" value="1"/>
</dbReference>
<name>X0XF56_9ZZZZ</name>